<organism evidence="1 2">
    <name type="scientific">Blastomyces silverae</name>
    <dbReference type="NCBI Taxonomy" id="2060906"/>
    <lineage>
        <taxon>Eukaryota</taxon>
        <taxon>Fungi</taxon>
        <taxon>Dikarya</taxon>
        <taxon>Ascomycota</taxon>
        <taxon>Pezizomycotina</taxon>
        <taxon>Eurotiomycetes</taxon>
        <taxon>Eurotiomycetidae</taxon>
        <taxon>Onygenales</taxon>
        <taxon>Ajellomycetaceae</taxon>
        <taxon>Blastomyces</taxon>
    </lineage>
</organism>
<evidence type="ECO:0008006" key="3">
    <source>
        <dbReference type="Google" id="ProtNLM"/>
    </source>
</evidence>
<dbReference type="Proteomes" id="UP000053573">
    <property type="component" value="Unassembled WGS sequence"/>
</dbReference>
<evidence type="ECO:0000313" key="1">
    <source>
        <dbReference type="EMBL" id="KLJ07605.1"/>
    </source>
</evidence>
<accession>A0A0H1B886</accession>
<sequence length="183" mass="20479">MPRRVLAEVARRWPAGLEGVSDFLVGRGRWVVGTGVVERWLDRWLDAVEGAEGLGEAKKLQEGKSRTGLAATATNDNKERREQFLQLIFEAFAHGSAGFVQETQLLTAADWGFRFEDVRFPPKVLMWHGTADANSPIGMIRYMAERIPHCVLREFEGVDHYSLLAGKDGAGRLEAILRELVCQ</sequence>
<dbReference type="EMBL" id="LDEV01002793">
    <property type="protein sequence ID" value="KLJ07605.1"/>
    <property type="molecule type" value="Genomic_DNA"/>
</dbReference>
<gene>
    <name evidence="1" type="ORF">EMPG_16911</name>
</gene>
<dbReference type="AlphaFoldDB" id="A0A0H1B886"/>
<dbReference type="Gene3D" id="3.40.50.1820">
    <property type="entry name" value="alpha/beta hydrolase"/>
    <property type="match status" value="1"/>
</dbReference>
<comment type="caution">
    <text evidence="1">The sequence shown here is derived from an EMBL/GenBank/DDBJ whole genome shotgun (WGS) entry which is preliminary data.</text>
</comment>
<evidence type="ECO:0000313" key="2">
    <source>
        <dbReference type="Proteomes" id="UP000053573"/>
    </source>
</evidence>
<reference evidence="2" key="1">
    <citation type="journal article" date="2015" name="PLoS Genet.">
        <title>The dynamic genome and transcriptome of the human fungal pathogen Blastomyces and close relative Emmonsia.</title>
        <authorList>
            <person name="Munoz J.F."/>
            <person name="Gauthier G.M."/>
            <person name="Desjardins C.A."/>
            <person name="Gallo J.E."/>
            <person name="Holder J."/>
            <person name="Sullivan T.D."/>
            <person name="Marty A.J."/>
            <person name="Carmen J.C."/>
            <person name="Chen Z."/>
            <person name="Ding L."/>
            <person name="Gujja S."/>
            <person name="Magrini V."/>
            <person name="Misas E."/>
            <person name="Mitreva M."/>
            <person name="Priest M."/>
            <person name="Saif S."/>
            <person name="Whiston E.A."/>
            <person name="Young S."/>
            <person name="Zeng Q."/>
            <person name="Goldman W.E."/>
            <person name="Mardis E.R."/>
            <person name="Taylor J.W."/>
            <person name="McEwen J.G."/>
            <person name="Clay O.K."/>
            <person name="Klein B.S."/>
            <person name="Cuomo C.A."/>
        </authorList>
    </citation>
    <scope>NUCLEOTIDE SEQUENCE [LARGE SCALE GENOMIC DNA]</scope>
    <source>
        <strain evidence="2">UAMH 139</strain>
    </source>
</reference>
<name>A0A0H1B886_9EURO</name>
<protein>
    <recommendedName>
        <fullName evidence="3">AB hydrolase-1 domain-containing protein</fullName>
    </recommendedName>
</protein>
<dbReference type="STRING" id="2060906.A0A0H1B886"/>
<dbReference type="SUPFAM" id="SSF53474">
    <property type="entry name" value="alpha/beta-Hydrolases"/>
    <property type="match status" value="1"/>
</dbReference>
<keyword evidence="2" id="KW-1185">Reference proteome</keyword>
<dbReference type="OrthoDB" id="294702at2759"/>
<dbReference type="InterPro" id="IPR029058">
    <property type="entry name" value="AB_hydrolase_fold"/>
</dbReference>
<proteinExistence type="predicted"/>